<dbReference type="Proteomes" id="UP000193083">
    <property type="component" value="Unassembled WGS sequence"/>
</dbReference>
<dbReference type="RefSeq" id="WP_085464190.1">
    <property type="nucleotide sequence ID" value="NZ_FXBL01000004.1"/>
</dbReference>
<dbReference type="Pfam" id="PF00528">
    <property type="entry name" value="BPD_transp_1"/>
    <property type="match status" value="1"/>
</dbReference>
<keyword evidence="11" id="KW-1185">Reference proteome</keyword>
<keyword evidence="7 8" id="KW-0472">Membrane</keyword>
<feature type="transmembrane region" description="Helical" evidence="8">
    <location>
        <begin position="176"/>
        <end position="198"/>
    </location>
</feature>
<dbReference type="InterPro" id="IPR000515">
    <property type="entry name" value="MetI-like"/>
</dbReference>
<dbReference type="Gene3D" id="1.10.3720.10">
    <property type="entry name" value="MetI-like"/>
    <property type="match status" value="1"/>
</dbReference>
<dbReference type="SUPFAM" id="SSF161098">
    <property type="entry name" value="MetI-like"/>
    <property type="match status" value="1"/>
</dbReference>
<comment type="subcellular location">
    <subcellularLocation>
        <location evidence="1 8">Cell membrane</location>
        <topology evidence="1 8">Multi-pass membrane protein</topology>
    </subcellularLocation>
</comment>
<evidence type="ECO:0000256" key="2">
    <source>
        <dbReference type="ARBA" id="ARBA00007069"/>
    </source>
</evidence>
<evidence type="ECO:0000256" key="4">
    <source>
        <dbReference type="ARBA" id="ARBA00022475"/>
    </source>
</evidence>
<feature type="transmembrane region" description="Helical" evidence="8">
    <location>
        <begin position="233"/>
        <end position="254"/>
    </location>
</feature>
<dbReference type="InterPro" id="IPR051789">
    <property type="entry name" value="Bact_Polyamine_Transport"/>
</dbReference>
<dbReference type="EMBL" id="FXBL01000004">
    <property type="protein sequence ID" value="SMH39563.1"/>
    <property type="molecule type" value="Genomic_DNA"/>
</dbReference>
<keyword evidence="6 8" id="KW-1133">Transmembrane helix</keyword>
<reference evidence="11" key="1">
    <citation type="submission" date="2017-04" db="EMBL/GenBank/DDBJ databases">
        <authorList>
            <person name="Varghese N."/>
            <person name="Submissions S."/>
        </authorList>
    </citation>
    <scope>NUCLEOTIDE SEQUENCE [LARGE SCALE GENOMIC DNA]</scope>
    <source>
        <strain evidence="11">B5P</strain>
    </source>
</reference>
<dbReference type="GO" id="GO:0055085">
    <property type="term" value="P:transmembrane transport"/>
    <property type="evidence" value="ECO:0007669"/>
    <property type="project" value="InterPro"/>
</dbReference>
<dbReference type="GO" id="GO:0005886">
    <property type="term" value="C:plasma membrane"/>
    <property type="evidence" value="ECO:0007669"/>
    <property type="project" value="UniProtKB-SubCell"/>
</dbReference>
<evidence type="ECO:0000256" key="3">
    <source>
        <dbReference type="ARBA" id="ARBA00022448"/>
    </source>
</evidence>
<dbReference type="InterPro" id="IPR035906">
    <property type="entry name" value="MetI-like_sf"/>
</dbReference>
<evidence type="ECO:0000313" key="10">
    <source>
        <dbReference type="EMBL" id="SMH39563.1"/>
    </source>
</evidence>
<dbReference type="PANTHER" id="PTHR43848">
    <property type="entry name" value="PUTRESCINE TRANSPORT SYSTEM PERMEASE PROTEIN POTI"/>
    <property type="match status" value="1"/>
</dbReference>
<dbReference type="AlphaFoldDB" id="A0A1X7NQY1"/>
<feature type="domain" description="ABC transmembrane type-1" evidence="9">
    <location>
        <begin position="62"/>
        <end position="252"/>
    </location>
</feature>
<organism evidence="10 11">
    <name type="scientific">Mesorhizobium australicum</name>
    <dbReference type="NCBI Taxonomy" id="536018"/>
    <lineage>
        <taxon>Bacteria</taxon>
        <taxon>Pseudomonadati</taxon>
        <taxon>Pseudomonadota</taxon>
        <taxon>Alphaproteobacteria</taxon>
        <taxon>Hyphomicrobiales</taxon>
        <taxon>Phyllobacteriaceae</taxon>
        <taxon>Mesorhizobium</taxon>
    </lineage>
</organism>
<comment type="similarity">
    <text evidence="2">Belongs to the binding-protein-dependent transport system permease family. CysTW subfamily.</text>
</comment>
<evidence type="ECO:0000256" key="5">
    <source>
        <dbReference type="ARBA" id="ARBA00022692"/>
    </source>
</evidence>
<dbReference type="OrthoDB" id="9782004at2"/>
<evidence type="ECO:0000256" key="1">
    <source>
        <dbReference type="ARBA" id="ARBA00004651"/>
    </source>
</evidence>
<dbReference type="PANTHER" id="PTHR43848:SF2">
    <property type="entry name" value="PUTRESCINE TRANSPORT SYSTEM PERMEASE PROTEIN POTI"/>
    <property type="match status" value="1"/>
</dbReference>
<keyword evidence="5 8" id="KW-0812">Transmembrane</keyword>
<evidence type="ECO:0000256" key="7">
    <source>
        <dbReference type="ARBA" id="ARBA00023136"/>
    </source>
</evidence>
<dbReference type="CDD" id="cd06261">
    <property type="entry name" value="TM_PBP2"/>
    <property type="match status" value="1"/>
</dbReference>
<keyword evidence="3 8" id="KW-0813">Transport</keyword>
<feature type="transmembrane region" description="Helical" evidence="8">
    <location>
        <begin position="131"/>
        <end position="150"/>
    </location>
</feature>
<evidence type="ECO:0000256" key="8">
    <source>
        <dbReference type="RuleBase" id="RU363032"/>
    </source>
</evidence>
<protein>
    <submittedName>
        <fullName evidence="10">Putrescine transport system permease protein</fullName>
    </submittedName>
</protein>
<evidence type="ECO:0000256" key="6">
    <source>
        <dbReference type="ARBA" id="ARBA00022989"/>
    </source>
</evidence>
<sequence>MNPTWSRFNIASVVLGFAFLYLPIVLLVIFSFNESKLVTVWAGFSTKWYGELFRNQSLMDAAWVTARVAFLSATFATILGTMAALALTRYTRFRGRMLFSGMVFAPLVMPEVITGLSLLLLFVAVGLDRGFLTVTLAHITFSMCFVAVVVQSRLMTFDRSLEEAAMDLGATPTKTFFQITLPVILPAVVSGWMLAFTLSLDDLVIASFTSGPGATTLPMKIYSQVRLGVTPEINAACTILIGIVATGVIIMSIVNKRREVQRLRDERAAEREVG</sequence>
<name>A0A1X7NQY1_9HYPH</name>
<accession>A0A1X7NQY1</accession>
<gene>
    <name evidence="10" type="ORF">SAMN02982922_2182</name>
</gene>
<feature type="transmembrane region" description="Helical" evidence="8">
    <location>
        <begin position="12"/>
        <end position="32"/>
    </location>
</feature>
<evidence type="ECO:0000259" key="9">
    <source>
        <dbReference type="PROSITE" id="PS50928"/>
    </source>
</evidence>
<feature type="transmembrane region" description="Helical" evidence="8">
    <location>
        <begin position="99"/>
        <end position="125"/>
    </location>
</feature>
<feature type="transmembrane region" description="Helical" evidence="8">
    <location>
        <begin position="61"/>
        <end position="87"/>
    </location>
</feature>
<evidence type="ECO:0000313" key="11">
    <source>
        <dbReference type="Proteomes" id="UP000193083"/>
    </source>
</evidence>
<dbReference type="PROSITE" id="PS50928">
    <property type="entry name" value="ABC_TM1"/>
    <property type="match status" value="1"/>
</dbReference>
<proteinExistence type="inferred from homology"/>
<keyword evidence="4" id="KW-1003">Cell membrane</keyword>